<dbReference type="EMBL" id="AMZH03003546">
    <property type="protein sequence ID" value="RRT71994.1"/>
    <property type="molecule type" value="Genomic_DNA"/>
</dbReference>
<evidence type="ECO:0000313" key="2">
    <source>
        <dbReference type="EMBL" id="RRT71994.1"/>
    </source>
</evidence>
<dbReference type="Proteomes" id="UP000287651">
    <property type="component" value="Unassembled WGS sequence"/>
</dbReference>
<feature type="non-terminal residue" evidence="2">
    <location>
        <position position="1"/>
    </location>
</feature>
<dbReference type="AlphaFoldDB" id="A0A427A723"/>
<gene>
    <name evidence="2" type="ORF">B296_00028999</name>
</gene>
<feature type="transmembrane region" description="Helical" evidence="1">
    <location>
        <begin position="32"/>
        <end position="54"/>
    </location>
</feature>
<reference evidence="2 3" key="1">
    <citation type="journal article" date="2014" name="Agronomy (Basel)">
        <title>A Draft Genome Sequence for Ensete ventricosum, the Drought-Tolerant Tree Against Hunger.</title>
        <authorList>
            <person name="Harrison J."/>
            <person name="Moore K.A."/>
            <person name="Paszkiewicz K."/>
            <person name="Jones T."/>
            <person name="Grant M."/>
            <person name="Ambacheew D."/>
            <person name="Muzemil S."/>
            <person name="Studholme D.J."/>
        </authorList>
    </citation>
    <scope>NUCLEOTIDE SEQUENCE [LARGE SCALE GENOMIC DNA]</scope>
</reference>
<protein>
    <submittedName>
        <fullName evidence="2">Uncharacterized protein</fullName>
    </submittedName>
</protein>
<keyword evidence="1" id="KW-1133">Transmembrane helix</keyword>
<sequence length="78" mass="8450">VPPGSGRSVYQSIGGPVCTAPYWSLPLGKANLAYRIVLQTMLYFIVLSLAFYAAELLRPDFSGGEDVGRLAVNEMLEV</sequence>
<accession>A0A427A723</accession>
<name>A0A427A723_ENSVE</name>
<proteinExistence type="predicted"/>
<comment type="caution">
    <text evidence="2">The sequence shown here is derived from an EMBL/GenBank/DDBJ whole genome shotgun (WGS) entry which is preliminary data.</text>
</comment>
<evidence type="ECO:0000256" key="1">
    <source>
        <dbReference type="SAM" id="Phobius"/>
    </source>
</evidence>
<evidence type="ECO:0000313" key="3">
    <source>
        <dbReference type="Proteomes" id="UP000287651"/>
    </source>
</evidence>
<keyword evidence="1" id="KW-0472">Membrane</keyword>
<keyword evidence="1" id="KW-0812">Transmembrane</keyword>
<organism evidence="2 3">
    <name type="scientific">Ensete ventricosum</name>
    <name type="common">Abyssinian banana</name>
    <name type="synonym">Musa ensete</name>
    <dbReference type="NCBI Taxonomy" id="4639"/>
    <lineage>
        <taxon>Eukaryota</taxon>
        <taxon>Viridiplantae</taxon>
        <taxon>Streptophyta</taxon>
        <taxon>Embryophyta</taxon>
        <taxon>Tracheophyta</taxon>
        <taxon>Spermatophyta</taxon>
        <taxon>Magnoliopsida</taxon>
        <taxon>Liliopsida</taxon>
        <taxon>Zingiberales</taxon>
        <taxon>Musaceae</taxon>
        <taxon>Ensete</taxon>
    </lineage>
</organism>